<proteinExistence type="predicted"/>
<dbReference type="InterPro" id="IPR001387">
    <property type="entry name" value="Cro/C1-type_HTH"/>
</dbReference>
<keyword evidence="5" id="KW-1185">Reference proteome</keyword>
<gene>
    <name evidence="4" type="ORF">ACFQGU_09820</name>
</gene>
<dbReference type="Gene3D" id="2.60.120.10">
    <property type="entry name" value="Jelly Rolls"/>
    <property type="match status" value="1"/>
</dbReference>
<dbReference type="RefSeq" id="WP_386766158.1">
    <property type="nucleotide sequence ID" value="NZ_JBHSTI010000008.1"/>
</dbReference>
<dbReference type="InterPro" id="IPR014710">
    <property type="entry name" value="RmlC-like_jellyroll"/>
</dbReference>
<organism evidence="4 5">
    <name type="scientific">Longivirga aurantiaca</name>
    <dbReference type="NCBI Taxonomy" id="1837743"/>
    <lineage>
        <taxon>Bacteria</taxon>
        <taxon>Bacillati</taxon>
        <taxon>Actinomycetota</taxon>
        <taxon>Actinomycetes</taxon>
        <taxon>Sporichthyales</taxon>
        <taxon>Sporichthyaceae</taxon>
        <taxon>Longivirga</taxon>
    </lineage>
</organism>
<name>A0ABW1T0D8_9ACTN</name>
<dbReference type="Proteomes" id="UP001596138">
    <property type="component" value="Unassembled WGS sequence"/>
</dbReference>
<dbReference type="SUPFAM" id="SSF47413">
    <property type="entry name" value="lambda repressor-like DNA-binding domains"/>
    <property type="match status" value="1"/>
</dbReference>
<dbReference type="Pfam" id="PF07883">
    <property type="entry name" value="Cupin_2"/>
    <property type="match status" value="1"/>
</dbReference>
<dbReference type="CDD" id="cd00093">
    <property type="entry name" value="HTH_XRE"/>
    <property type="match status" value="1"/>
</dbReference>
<accession>A0ABW1T0D8</accession>
<keyword evidence="1" id="KW-0238">DNA-binding</keyword>
<feature type="domain" description="HTH cro/C1-type" evidence="3">
    <location>
        <begin position="9"/>
        <end position="63"/>
    </location>
</feature>
<dbReference type="PANTHER" id="PTHR46797">
    <property type="entry name" value="HTH-TYPE TRANSCRIPTIONAL REGULATOR"/>
    <property type="match status" value="1"/>
</dbReference>
<comment type="caution">
    <text evidence="4">The sequence shown here is derived from an EMBL/GenBank/DDBJ whole genome shotgun (WGS) entry which is preliminary data.</text>
</comment>
<dbReference type="InterPro" id="IPR050807">
    <property type="entry name" value="TransReg_Diox_bact_type"/>
</dbReference>
<protein>
    <submittedName>
        <fullName evidence="4">Helix-turn-helix domain-containing protein</fullName>
    </submittedName>
</protein>
<evidence type="ECO:0000256" key="1">
    <source>
        <dbReference type="ARBA" id="ARBA00023125"/>
    </source>
</evidence>
<dbReference type="PROSITE" id="PS50943">
    <property type="entry name" value="HTH_CROC1"/>
    <property type="match status" value="1"/>
</dbReference>
<feature type="region of interest" description="Disordered" evidence="2">
    <location>
        <begin position="69"/>
        <end position="105"/>
    </location>
</feature>
<feature type="compositionally biased region" description="Low complexity" evidence="2">
    <location>
        <begin position="88"/>
        <end position="103"/>
    </location>
</feature>
<dbReference type="InterPro" id="IPR013096">
    <property type="entry name" value="Cupin_2"/>
</dbReference>
<dbReference type="CDD" id="cd02209">
    <property type="entry name" value="cupin_XRE_C"/>
    <property type="match status" value="1"/>
</dbReference>
<dbReference type="InterPro" id="IPR011051">
    <property type="entry name" value="RmlC_Cupin_sf"/>
</dbReference>
<reference evidence="5" key="1">
    <citation type="journal article" date="2019" name="Int. J. Syst. Evol. Microbiol.">
        <title>The Global Catalogue of Microorganisms (GCM) 10K type strain sequencing project: providing services to taxonomists for standard genome sequencing and annotation.</title>
        <authorList>
            <consortium name="The Broad Institute Genomics Platform"/>
            <consortium name="The Broad Institute Genome Sequencing Center for Infectious Disease"/>
            <person name="Wu L."/>
            <person name="Ma J."/>
        </authorList>
    </citation>
    <scope>NUCLEOTIDE SEQUENCE [LARGE SCALE GENOMIC DNA]</scope>
    <source>
        <strain evidence="5">CGMCC 4.7317</strain>
    </source>
</reference>
<dbReference type="SUPFAM" id="SSF51182">
    <property type="entry name" value="RmlC-like cupins"/>
    <property type="match status" value="1"/>
</dbReference>
<dbReference type="EMBL" id="JBHSTI010000008">
    <property type="protein sequence ID" value="MFC6238176.1"/>
    <property type="molecule type" value="Genomic_DNA"/>
</dbReference>
<dbReference type="SMART" id="SM00530">
    <property type="entry name" value="HTH_XRE"/>
    <property type="match status" value="1"/>
</dbReference>
<evidence type="ECO:0000256" key="2">
    <source>
        <dbReference type="SAM" id="MobiDB-lite"/>
    </source>
</evidence>
<dbReference type="InterPro" id="IPR010982">
    <property type="entry name" value="Lambda_DNA-bd_dom_sf"/>
</dbReference>
<feature type="compositionally biased region" description="Polar residues" evidence="2">
    <location>
        <begin position="75"/>
        <end position="84"/>
    </location>
</feature>
<evidence type="ECO:0000259" key="3">
    <source>
        <dbReference type="PROSITE" id="PS50943"/>
    </source>
</evidence>
<evidence type="ECO:0000313" key="4">
    <source>
        <dbReference type="EMBL" id="MFC6238176.1"/>
    </source>
</evidence>
<sequence length="249" mass="25772">MQAAAGPRLRARRRELGLSLRELGSRVGVSASMLSQVENDRCRASVATLYKLVNELGLTLDDLFENPAGDPPAASVTSSGSGQPTPGPRAASSRPASAAPRGPVLVPGERVTIELESGVTWEKLSNAAPAGLEFILVTYAPGSSSGKSGKFSQHQGFECAYIESGELTFHHMFDTWTLHPGDTVTFDASEPHRLENRGTEDVRAVWVILREAAASASAGAAPAALAAGAEGLAAAAVSAAPRATVVRGS</sequence>
<dbReference type="PANTHER" id="PTHR46797:SF1">
    <property type="entry name" value="METHYLPHOSPHONATE SYNTHASE"/>
    <property type="match status" value="1"/>
</dbReference>
<dbReference type="Gene3D" id="1.10.260.40">
    <property type="entry name" value="lambda repressor-like DNA-binding domains"/>
    <property type="match status" value="1"/>
</dbReference>
<dbReference type="Pfam" id="PF01381">
    <property type="entry name" value="HTH_3"/>
    <property type="match status" value="1"/>
</dbReference>
<evidence type="ECO:0000313" key="5">
    <source>
        <dbReference type="Proteomes" id="UP001596138"/>
    </source>
</evidence>